<dbReference type="Pfam" id="PF01471">
    <property type="entry name" value="PG_binding_1"/>
    <property type="match status" value="1"/>
</dbReference>
<keyword evidence="4 14" id="KW-0732">Signal</keyword>
<evidence type="ECO:0000256" key="9">
    <source>
        <dbReference type="ARBA" id="ARBA00023180"/>
    </source>
</evidence>
<comment type="cofactor">
    <cofactor evidence="11">
        <name>Zn(2+)</name>
        <dbReference type="ChEBI" id="CHEBI:29105"/>
    </cofactor>
    <text evidence="11">Binds 2 Zn(2+) ions per subunit.</text>
</comment>
<feature type="short sequence motif" description="Cysteine switch" evidence="12">
    <location>
        <begin position="135"/>
        <end position="161"/>
    </location>
</feature>
<keyword evidence="8" id="KW-0865">Zymogen</keyword>
<evidence type="ECO:0000256" key="8">
    <source>
        <dbReference type="ARBA" id="ARBA00023145"/>
    </source>
</evidence>
<dbReference type="AlphaFoldDB" id="A0A9Q0FHP3"/>
<keyword evidence="6 11" id="KW-0862">Zinc</keyword>
<dbReference type="SUPFAM" id="SSF47090">
    <property type="entry name" value="PGBD-like"/>
    <property type="match status" value="1"/>
</dbReference>
<evidence type="ECO:0000256" key="3">
    <source>
        <dbReference type="ARBA" id="ARBA00022723"/>
    </source>
</evidence>
<evidence type="ECO:0000256" key="2">
    <source>
        <dbReference type="ARBA" id="ARBA00022670"/>
    </source>
</evidence>
<dbReference type="EMBL" id="JAKUCV010005490">
    <property type="protein sequence ID" value="KAJ4830934.1"/>
    <property type="molecule type" value="Genomic_DNA"/>
</dbReference>
<evidence type="ECO:0000256" key="14">
    <source>
        <dbReference type="SAM" id="SignalP"/>
    </source>
</evidence>
<feature type="binding site" evidence="11">
    <location>
        <position position="286"/>
    </location>
    <ligand>
        <name>Zn(2+)</name>
        <dbReference type="ChEBI" id="CHEBI:29105"/>
        <label>2</label>
        <note>catalytic</note>
    </ligand>
</feature>
<feature type="region of interest" description="Disordered" evidence="13">
    <location>
        <begin position="328"/>
        <end position="356"/>
    </location>
</feature>
<dbReference type="InterPro" id="IPR033739">
    <property type="entry name" value="M10A_MMP"/>
</dbReference>
<dbReference type="SMART" id="SM00235">
    <property type="entry name" value="ZnMc"/>
    <property type="match status" value="1"/>
</dbReference>
<feature type="binding site" evidence="11">
    <location>
        <position position="238"/>
    </location>
    <ligand>
        <name>Ca(2+)</name>
        <dbReference type="ChEBI" id="CHEBI:29108"/>
        <label>3</label>
    </ligand>
</feature>
<dbReference type="InterPro" id="IPR002477">
    <property type="entry name" value="Peptidoglycan-bd-like"/>
</dbReference>
<evidence type="ECO:0000259" key="15">
    <source>
        <dbReference type="SMART" id="SM00235"/>
    </source>
</evidence>
<dbReference type="InterPro" id="IPR024079">
    <property type="entry name" value="MetalloPept_cat_dom_sf"/>
</dbReference>
<dbReference type="Pfam" id="PF00413">
    <property type="entry name" value="Peptidase_M10"/>
    <property type="match status" value="1"/>
</dbReference>
<feature type="binding site" evidence="11">
    <location>
        <position position="221"/>
    </location>
    <ligand>
        <name>Ca(2+)</name>
        <dbReference type="ChEBI" id="CHEBI:29108"/>
        <label>2</label>
    </ligand>
</feature>
<dbReference type="GO" id="GO:0004222">
    <property type="term" value="F:metalloendopeptidase activity"/>
    <property type="evidence" value="ECO:0007669"/>
    <property type="project" value="InterPro"/>
</dbReference>
<keyword evidence="17" id="KW-1185">Reference proteome</keyword>
<dbReference type="PRINTS" id="PR00138">
    <property type="entry name" value="MATRIXIN"/>
</dbReference>
<comment type="cofactor">
    <cofactor evidence="11">
        <name>Ca(2+)</name>
        <dbReference type="ChEBI" id="CHEBI:29108"/>
    </cofactor>
    <text evidence="11">Can bind about 5 Ca(2+) ions per subunit.</text>
</comment>
<keyword evidence="2" id="KW-0645">Protease</keyword>
<evidence type="ECO:0000256" key="11">
    <source>
        <dbReference type="PIRSR" id="PIRSR621190-2"/>
    </source>
</evidence>
<feature type="binding site" evidence="11">
    <location>
        <position position="261"/>
    </location>
    <ligand>
        <name>Ca(2+)</name>
        <dbReference type="ChEBI" id="CHEBI:29108"/>
        <label>3</label>
    </ligand>
</feature>
<comment type="similarity">
    <text evidence="1">Belongs to the peptidase M10A family. Matrix metalloproteinases (MMPs) subfamily.</text>
</comment>
<sequence length="381" mass="41174">MSRGNSNSSNSGGGSHCYHFVFLLLTVSLLSPSASARFFPNVTSIPHDDFLFNATKTAWDAFRNLSGCHHGQTLDGLAKLKQYFNQFGYLPPPPANFTDDFDDSLESAIKTYQHNFNLNVTGQLDPHTLQLIQRPRCGNADIVNGSTSMNSGKAPTPFHTVAHYEFFPGRPRWTKSLLTYAFLPENQLTDDAKGVFTRAFARWSEVIPLTFQQTEDIYAADIRIAFFAGDHGDGEPFDGALGTLGHAFSPPSGRLHLDGDESWVVTGDVTRSSLETAVDLESVAVHEIGHLLGLGHSSVEEAIMFPTLSSRTKKVILASDDIEGVQQLYGSNPNYSGSSSTPSPPTAGQRETSGAPLGGDSTLGLTLLSMFVTVGSVLILL</sequence>
<dbReference type="PANTHER" id="PTHR10201">
    <property type="entry name" value="MATRIX METALLOPROTEINASE"/>
    <property type="match status" value="1"/>
</dbReference>
<evidence type="ECO:0000256" key="5">
    <source>
        <dbReference type="ARBA" id="ARBA00022801"/>
    </source>
</evidence>
<name>A0A9Q0FHP3_9ROSI</name>
<dbReference type="InterPro" id="IPR001818">
    <property type="entry name" value="Pept_M10_metallopeptidase"/>
</dbReference>
<feature type="binding site" evidence="11">
    <location>
        <position position="296"/>
    </location>
    <ligand>
        <name>Zn(2+)</name>
        <dbReference type="ChEBI" id="CHEBI:29105"/>
        <label>2</label>
        <note>catalytic</note>
    </ligand>
</feature>
<reference evidence="16" key="1">
    <citation type="submission" date="2022-02" db="EMBL/GenBank/DDBJ databases">
        <authorList>
            <person name="Henning P.M."/>
            <person name="McCubbin A.G."/>
            <person name="Shore J.S."/>
        </authorList>
    </citation>
    <scope>NUCLEOTIDE SEQUENCE</scope>
    <source>
        <strain evidence="16">F60SS</strain>
        <tissue evidence="16">Leaves</tissue>
    </source>
</reference>
<feature type="chain" id="PRO_5040233524" description="Peptidase metallopeptidase domain-containing protein" evidence="14">
    <location>
        <begin position="37"/>
        <end position="381"/>
    </location>
</feature>
<feature type="binding site" description="in inhibited form" evidence="11">
    <location>
        <position position="137"/>
    </location>
    <ligand>
        <name>Zn(2+)</name>
        <dbReference type="ChEBI" id="CHEBI:29105"/>
        <label>2</label>
        <note>catalytic</note>
    </ligand>
</feature>
<evidence type="ECO:0000256" key="1">
    <source>
        <dbReference type="ARBA" id="ARBA00009614"/>
    </source>
</evidence>
<dbReference type="InterPro" id="IPR006026">
    <property type="entry name" value="Peptidase_Metallo"/>
</dbReference>
<dbReference type="GO" id="GO:0031012">
    <property type="term" value="C:extracellular matrix"/>
    <property type="evidence" value="ECO:0007669"/>
    <property type="project" value="InterPro"/>
</dbReference>
<keyword evidence="11" id="KW-0106">Calcium</keyword>
<evidence type="ECO:0000256" key="10">
    <source>
        <dbReference type="PIRSR" id="PIRSR621190-1"/>
    </source>
</evidence>
<dbReference type="Proteomes" id="UP001141552">
    <property type="component" value="Unassembled WGS sequence"/>
</dbReference>
<dbReference type="PANTHER" id="PTHR10201:SF272">
    <property type="entry name" value="METALLOENDOPROTEINASE 5-MMP"/>
    <property type="match status" value="1"/>
</dbReference>
<evidence type="ECO:0000256" key="7">
    <source>
        <dbReference type="ARBA" id="ARBA00023049"/>
    </source>
</evidence>
<comment type="caution">
    <text evidence="16">The sequence shown here is derived from an EMBL/GenBank/DDBJ whole genome shotgun (WGS) entry which is preliminary data.</text>
</comment>
<feature type="binding site" evidence="11">
    <location>
        <position position="233"/>
    </location>
    <ligand>
        <name>Zn(2+)</name>
        <dbReference type="ChEBI" id="CHEBI:29105"/>
        <label>1</label>
    </ligand>
</feature>
<proteinExistence type="inferred from homology"/>
<feature type="binding site" evidence="11">
    <location>
        <position position="258"/>
    </location>
    <ligand>
        <name>Ca(2+)</name>
        <dbReference type="ChEBI" id="CHEBI:29108"/>
        <label>3</label>
    </ligand>
</feature>
<feature type="binding site" evidence="11">
    <location>
        <position position="261"/>
    </location>
    <ligand>
        <name>Ca(2+)</name>
        <dbReference type="ChEBI" id="CHEBI:29108"/>
        <label>1</label>
    </ligand>
</feature>
<dbReference type="OrthoDB" id="406838at2759"/>
<feature type="binding site" evidence="11">
    <location>
        <position position="290"/>
    </location>
    <ligand>
        <name>Zn(2+)</name>
        <dbReference type="ChEBI" id="CHEBI:29105"/>
        <label>2</label>
        <note>catalytic</note>
    </ligand>
</feature>
<protein>
    <recommendedName>
        <fullName evidence="15">Peptidase metallopeptidase domain-containing protein</fullName>
    </recommendedName>
</protein>
<dbReference type="GO" id="GO:0006508">
    <property type="term" value="P:proteolysis"/>
    <property type="evidence" value="ECO:0007669"/>
    <property type="project" value="UniProtKB-KW"/>
</dbReference>
<accession>A0A9Q0FHP3</accession>
<reference evidence="16" key="2">
    <citation type="journal article" date="2023" name="Plants (Basel)">
        <title>Annotation of the Turnera subulata (Passifloraceae) Draft Genome Reveals the S-Locus Evolved after the Divergence of Turneroideae from Passifloroideae in a Stepwise Manner.</title>
        <authorList>
            <person name="Henning P.M."/>
            <person name="Roalson E.H."/>
            <person name="Mir W."/>
            <person name="McCubbin A.G."/>
            <person name="Shore J.S."/>
        </authorList>
    </citation>
    <scope>NUCLEOTIDE SEQUENCE</scope>
    <source>
        <strain evidence="16">F60SS</strain>
    </source>
</reference>
<feature type="active site" evidence="10">
    <location>
        <position position="287"/>
    </location>
</feature>
<feature type="domain" description="Peptidase metallopeptidase" evidence="15">
    <location>
        <begin position="169"/>
        <end position="331"/>
    </location>
</feature>
<dbReference type="FunFam" id="3.40.390.10:FF:000018">
    <property type="entry name" value="Metalloendoproteinase 1"/>
    <property type="match status" value="1"/>
</dbReference>
<dbReference type="GO" id="GO:0008270">
    <property type="term" value="F:zinc ion binding"/>
    <property type="evidence" value="ECO:0007669"/>
    <property type="project" value="InterPro"/>
</dbReference>
<feature type="binding site" evidence="11">
    <location>
        <position position="246"/>
    </location>
    <ligand>
        <name>Zn(2+)</name>
        <dbReference type="ChEBI" id="CHEBI:29105"/>
        <label>1</label>
    </ligand>
</feature>
<keyword evidence="7" id="KW-0482">Metalloprotease</keyword>
<feature type="binding site" evidence="11">
    <location>
        <position position="304"/>
    </location>
    <ligand>
        <name>Zn(2+)</name>
        <dbReference type="ChEBI" id="CHEBI:29105"/>
        <label>2</label>
        <note>catalytic</note>
    </ligand>
</feature>
<dbReference type="InterPro" id="IPR021190">
    <property type="entry name" value="Pept_M10A"/>
</dbReference>
<feature type="binding site" evidence="11">
    <location>
        <position position="239"/>
    </location>
    <ligand>
        <name>Ca(2+)</name>
        <dbReference type="ChEBI" id="CHEBI:29108"/>
        <label>3</label>
    </ligand>
</feature>
<feature type="binding site" evidence="11">
    <location>
        <position position="231"/>
    </location>
    <ligand>
        <name>Zn(2+)</name>
        <dbReference type="ChEBI" id="CHEBI:29105"/>
        <label>1</label>
    </ligand>
</feature>
<organism evidence="16 17">
    <name type="scientific">Turnera subulata</name>
    <dbReference type="NCBI Taxonomy" id="218843"/>
    <lineage>
        <taxon>Eukaryota</taxon>
        <taxon>Viridiplantae</taxon>
        <taxon>Streptophyta</taxon>
        <taxon>Embryophyta</taxon>
        <taxon>Tracheophyta</taxon>
        <taxon>Spermatophyta</taxon>
        <taxon>Magnoliopsida</taxon>
        <taxon>eudicotyledons</taxon>
        <taxon>Gunneridae</taxon>
        <taxon>Pentapetalae</taxon>
        <taxon>rosids</taxon>
        <taxon>fabids</taxon>
        <taxon>Malpighiales</taxon>
        <taxon>Passifloraceae</taxon>
        <taxon>Turnera</taxon>
    </lineage>
</organism>
<evidence type="ECO:0000256" key="6">
    <source>
        <dbReference type="ARBA" id="ARBA00022833"/>
    </source>
</evidence>
<dbReference type="CDD" id="cd04278">
    <property type="entry name" value="ZnMc_MMP"/>
    <property type="match status" value="1"/>
</dbReference>
<feature type="signal peptide" evidence="14">
    <location>
        <begin position="1"/>
        <end position="36"/>
    </location>
</feature>
<evidence type="ECO:0000313" key="16">
    <source>
        <dbReference type="EMBL" id="KAJ4830934.1"/>
    </source>
</evidence>
<keyword evidence="3 11" id="KW-0479">Metal-binding</keyword>
<dbReference type="GO" id="GO:0030198">
    <property type="term" value="P:extracellular matrix organization"/>
    <property type="evidence" value="ECO:0007669"/>
    <property type="project" value="TreeGrafter"/>
</dbReference>
<keyword evidence="9" id="KW-0325">Glycoprotein</keyword>
<gene>
    <name evidence="16" type="ORF">Tsubulata_019822</name>
</gene>
<dbReference type="Gene3D" id="3.40.390.10">
    <property type="entry name" value="Collagenase (Catalytic Domain)"/>
    <property type="match status" value="1"/>
</dbReference>
<evidence type="ECO:0000313" key="17">
    <source>
        <dbReference type="Proteomes" id="UP001141552"/>
    </source>
</evidence>
<feature type="binding site" evidence="11">
    <location>
        <position position="256"/>
    </location>
    <ligand>
        <name>Zn(2+)</name>
        <dbReference type="ChEBI" id="CHEBI:29105"/>
        <label>1</label>
    </ligand>
</feature>
<feature type="compositionally biased region" description="Low complexity" evidence="13">
    <location>
        <begin position="329"/>
        <end position="341"/>
    </location>
</feature>
<evidence type="ECO:0000256" key="4">
    <source>
        <dbReference type="ARBA" id="ARBA00022729"/>
    </source>
</evidence>
<dbReference type="GO" id="GO:0030574">
    <property type="term" value="P:collagen catabolic process"/>
    <property type="evidence" value="ECO:0007669"/>
    <property type="project" value="TreeGrafter"/>
</dbReference>
<evidence type="ECO:0000256" key="13">
    <source>
        <dbReference type="SAM" id="MobiDB-lite"/>
    </source>
</evidence>
<dbReference type="InterPro" id="IPR036365">
    <property type="entry name" value="PGBD-like_sf"/>
</dbReference>
<keyword evidence="5" id="KW-0378">Hydrolase</keyword>
<dbReference type="SUPFAM" id="SSF55486">
    <property type="entry name" value="Metalloproteases ('zincins'), catalytic domain"/>
    <property type="match status" value="1"/>
</dbReference>
<evidence type="ECO:0000256" key="12">
    <source>
        <dbReference type="PIRSR" id="PIRSR621190-5"/>
    </source>
</evidence>